<dbReference type="Pfam" id="PF00932">
    <property type="entry name" value="LTD"/>
    <property type="match status" value="2"/>
</dbReference>
<gene>
    <name evidence="2" type="ORF">COY14_03985</name>
</gene>
<evidence type="ECO:0000313" key="2">
    <source>
        <dbReference type="EMBL" id="PIZ64790.1"/>
    </source>
</evidence>
<dbReference type="AlphaFoldDB" id="A0A2M7U318"/>
<feature type="domain" description="LTD" evidence="1">
    <location>
        <begin position="14"/>
        <end position="118"/>
    </location>
</feature>
<evidence type="ECO:0000313" key="3">
    <source>
        <dbReference type="Proteomes" id="UP000230027"/>
    </source>
</evidence>
<comment type="caution">
    <text evidence="2">The sequence shown here is derived from an EMBL/GenBank/DDBJ whole genome shotgun (WGS) entry which is preliminary data.</text>
</comment>
<dbReference type="SUPFAM" id="SSF74853">
    <property type="entry name" value="Lamin A/C globular tail domain"/>
    <property type="match status" value="2"/>
</dbReference>
<reference evidence="3" key="1">
    <citation type="submission" date="2017-09" db="EMBL/GenBank/DDBJ databases">
        <title>Depth-based differentiation of microbial function through sediment-hosted aquifers and enrichment of novel symbionts in the deep terrestrial subsurface.</title>
        <authorList>
            <person name="Probst A.J."/>
            <person name="Ladd B."/>
            <person name="Jarett J.K."/>
            <person name="Geller-Mcgrath D.E."/>
            <person name="Sieber C.M.K."/>
            <person name="Emerson J.B."/>
            <person name="Anantharaman K."/>
            <person name="Thomas B.C."/>
            <person name="Malmstrom R."/>
            <person name="Stieglmeier M."/>
            <person name="Klingl A."/>
            <person name="Woyke T."/>
            <person name="Ryan C.M."/>
            <person name="Banfield J.F."/>
        </authorList>
    </citation>
    <scope>NUCLEOTIDE SEQUENCE [LARGE SCALE GENOMIC DNA]</scope>
</reference>
<name>A0A2M7U318_9BACT</name>
<dbReference type="InterPro" id="IPR036415">
    <property type="entry name" value="Lamin_tail_dom_sf"/>
</dbReference>
<dbReference type="Gene3D" id="2.60.40.1260">
    <property type="entry name" value="Lamin Tail domain"/>
    <property type="match status" value="1"/>
</dbReference>
<dbReference type="Proteomes" id="UP000230027">
    <property type="component" value="Unassembled WGS sequence"/>
</dbReference>
<dbReference type="InterPro" id="IPR001322">
    <property type="entry name" value="Lamin_tail_dom"/>
</dbReference>
<dbReference type="EMBL" id="PFOD01000070">
    <property type="protein sequence ID" value="PIZ64790.1"/>
    <property type="molecule type" value="Genomic_DNA"/>
</dbReference>
<organism evidence="2 3">
    <name type="scientific">Candidatus Roizmanbacteria bacterium CG_4_10_14_0_2_um_filter_36_9</name>
    <dbReference type="NCBI Taxonomy" id="1974823"/>
    <lineage>
        <taxon>Bacteria</taxon>
        <taxon>Candidatus Roizmaniibacteriota</taxon>
    </lineage>
</organism>
<sequence>MKILSIILTFLFLIPLTVLAEDKQIFINEFAIEPIQKVEILNSSNADVDISGWFIDDNGGSMFFTIPENTILSTQKCIVFEGIFNLNKTSPDTVQLFDSTANPPDENANLVDSYTYPQSPGDGKSYLRIPDGTDSWEINSSSFGKNNLNGESCEVFAPTNTPTISPTPKTTPTSSPTPVPQVYSNIYLSEVMVSPHSGEYEWVELYNGNDFDVTLTNWYIDDMANGGSSPRLFTLTVPKEGYGIVDLLSGIFNNSDDSVRLLDNASVLKHEFSYTFSEKGYTWGAQNKTFTSYCIQSPTRNANNSGCIAVSDNSPPSTLAAAVVSPPQVRGQSQSTTHTLSTANSRSHSYYRVAVTPPTLLSHISPQVLRAHSVSSSKETSDNKSQLPFLAGAYSLLSGISLGLKVYLKQGYVTPL</sequence>
<accession>A0A2M7U318</accession>
<dbReference type="PROSITE" id="PS51841">
    <property type="entry name" value="LTD"/>
    <property type="match status" value="2"/>
</dbReference>
<evidence type="ECO:0000259" key="1">
    <source>
        <dbReference type="PROSITE" id="PS51841"/>
    </source>
</evidence>
<proteinExistence type="predicted"/>
<protein>
    <recommendedName>
        <fullName evidence="1">LTD domain-containing protein</fullName>
    </recommendedName>
</protein>
<feature type="domain" description="LTD" evidence="1">
    <location>
        <begin position="168"/>
        <end position="328"/>
    </location>
</feature>